<feature type="region of interest" description="Disordered" evidence="1">
    <location>
        <begin position="17"/>
        <end position="113"/>
    </location>
</feature>
<dbReference type="RefSeq" id="XP_033594155.1">
    <property type="nucleotide sequence ID" value="XM_033732327.1"/>
</dbReference>
<reference evidence="2" key="1">
    <citation type="journal article" date="2020" name="Stud. Mycol.">
        <title>101 Dothideomycetes genomes: a test case for predicting lifestyles and emergence of pathogens.</title>
        <authorList>
            <person name="Haridas S."/>
            <person name="Albert R."/>
            <person name="Binder M."/>
            <person name="Bloem J."/>
            <person name="Labutti K."/>
            <person name="Salamov A."/>
            <person name="Andreopoulos B."/>
            <person name="Baker S."/>
            <person name="Barry K."/>
            <person name="Bills G."/>
            <person name="Bluhm B."/>
            <person name="Cannon C."/>
            <person name="Castanera R."/>
            <person name="Culley D."/>
            <person name="Daum C."/>
            <person name="Ezra D."/>
            <person name="Gonzalez J."/>
            <person name="Henrissat B."/>
            <person name="Kuo A."/>
            <person name="Liang C."/>
            <person name="Lipzen A."/>
            <person name="Lutzoni F."/>
            <person name="Magnuson J."/>
            <person name="Mondo S."/>
            <person name="Nolan M."/>
            <person name="Ohm R."/>
            <person name="Pangilinan J."/>
            <person name="Park H.-J."/>
            <person name="Ramirez L."/>
            <person name="Alfaro M."/>
            <person name="Sun H."/>
            <person name="Tritt A."/>
            <person name="Yoshinaga Y."/>
            <person name="Zwiers L.-H."/>
            <person name="Turgeon B."/>
            <person name="Goodwin S."/>
            <person name="Spatafora J."/>
            <person name="Crous P."/>
            <person name="Grigoriev I."/>
        </authorList>
    </citation>
    <scope>NUCLEOTIDE SEQUENCE</scope>
    <source>
        <strain evidence="2">CBS 113389</strain>
    </source>
</reference>
<protein>
    <submittedName>
        <fullName evidence="2">Uncharacterized protein</fullName>
    </submittedName>
</protein>
<dbReference type="AlphaFoldDB" id="A0A6A6Q6I7"/>
<evidence type="ECO:0000313" key="2">
    <source>
        <dbReference type="EMBL" id="KAF2487586.1"/>
    </source>
</evidence>
<dbReference type="Proteomes" id="UP000799767">
    <property type="component" value="Unassembled WGS sequence"/>
</dbReference>
<organism evidence="2 3">
    <name type="scientific">Neohortaea acidophila</name>
    <dbReference type="NCBI Taxonomy" id="245834"/>
    <lineage>
        <taxon>Eukaryota</taxon>
        <taxon>Fungi</taxon>
        <taxon>Dikarya</taxon>
        <taxon>Ascomycota</taxon>
        <taxon>Pezizomycotina</taxon>
        <taxon>Dothideomycetes</taxon>
        <taxon>Dothideomycetidae</taxon>
        <taxon>Mycosphaerellales</taxon>
        <taxon>Teratosphaeriaceae</taxon>
        <taxon>Neohortaea</taxon>
    </lineage>
</organism>
<proteinExistence type="predicted"/>
<dbReference type="EMBL" id="MU001631">
    <property type="protein sequence ID" value="KAF2487586.1"/>
    <property type="molecule type" value="Genomic_DNA"/>
</dbReference>
<evidence type="ECO:0000256" key="1">
    <source>
        <dbReference type="SAM" id="MobiDB-lite"/>
    </source>
</evidence>
<sequence>MALHRVIVAPRLFRPLAQPSLRSLAVSRSYASKTSDTSTDGASGKSQQKAQPKILNTSPPKDGEESADVKKHNDEMAKRADKPAEKVKDEDVENDKVGKGFWQGQAGHGEGKK</sequence>
<feature type="compositionally biased region" description="Polar residues" evidence="1">
    <location>
        <begin position="29"/>
        <end position="59"/>
    </location>
</feature>
<name>A0A6A6Q6I7_9PEZI</name>
<dbReference type="GeneID" id="54473329"/>
<gene>
    <name evidence="2" type="ORF">BDY17DRAFT_289245</name>
</gene>
<accession>A0A6A6Q6I7</accession>
<dbReference type="OrthoDB" id="5334244at2759"/>
<feature type="compositionally biased region" description="Basic and acidic residues" evidence="1">
    <location>
        <begin position="61"/>
        <end position="98"/>
    </location>
</feature>
<keyword evidence="3" id="KW-1185">Reference proteome</keyword>
<evidence type="ECO:0000313" key="3">
    <source>
        <dbReference type="Proteomes" id="UP000799767"/>
    </source>
</evidence>